<evidence type="ECO:0000313" key="1">
    <source>
        <dbReference type="EMBL" id="CAQ86688.1"/>
    </source>
</evidence>
<dbReference type="Gene3D" id="1.10.510.10">
    <property type="entry name" value="Transferase(Phosphotransferase) domain 1"/>
    <property type="match status" value="1"/>
</dbReference>
<dbReference type="VEuPathDB" id="TrichDB:GPJ56_001386"/>
<gene>
    <name evidence="1" type="primary">TVAG_402790</name>
</gene>
<sequence length="267" mass="30286">MPPFPPDVQDLIYKMLTVDPAKRITINEIKQHPCFRRNLPTNYILPSPIPFTSVSNAINMSELSPNIISVLTQIGFSNINELKSDLESTDNTMAKVFVHMLTSNYDLDQLPWDEFSTSHEHSAHFDSNSFIINPTQHEPTPFHPTNANTNSASFDANSFASHPSWDYESTNVTSIILERNIEISGRTIWHVMCGVQEAADDCGLQWFHPNRITMYVRTNDATFYGSVIGEYISENKISVKVRMHKGIETQFVDFAERILQVMGLSVT</sequence>
<keyword evidence="1" id="KW-0808">Transferase</keyword>
<dbReference type="GO" id="GO:0016301">
    <property type="term" value="F:kinase activity"/>
    <property type="evidence" value="ECO:0007669"/>
    <property type="project" value="UniProtKB-KW"/>
</dbReference>
<dbReference type="InterPro" id="IPR011009">
    <property type="entry name" value="Kinase-like_dom_sf"/>
</dbReference>
<dbReference type="EMBL" id="FM200077">
    <property type="protein sequence ID" value="CAQ86688.1"/>
    <property type="molecule type" value="mRNA"/>
</dbReference>
<feature type="non-terminal residue" evidence="1">
    <location>
        <position position="1"/>
    </location>
</feature>
<dbReference type="OrthoDB" id="1725641at2759"/>
<accession>B9W431</accession>
<dbReference type="VEuPathDB" id="TrichDB:GO595_008992"/>
<dbReference type="SUPFAM" id="SSF56112">
    <property type="entry name" value="Protein kinase-like (PK-like)"/>
    <property type="match status" value="1"/>
</dbReference>
<organism evidence="1">
    <name type="scientific">Histomonas meleagridis</name>
    <name type="common">Parasitic protozoan</name>
    <dbReference type="NCBI Taxonomy" id="135588"/>
    <lineage>
        <taxon>Eukaryota</taxon>
        <taxon>Metamonada</taxon>
        <taxon>Parabasalia</taxon>
        <taxon>Tritrichomonadida</taxon>
        <taxon>Dientamoebidae</taxon>
        <taxon>Histomonas</taxon>
    </lineage>
</organism>
<feature type="non-terminal residue" evidence="1">
    <location>
        <position position="267"/>
    </location>
</feature>
<name>B9W431_HISME</name>
<keyword evidence="1" id="KW-0418">Kinase</keyword>
<proteinExistence type="evidence at transcript level"/>
<dbReference type="AlphaFoldDB" id="B9W431"/>
<protein>
    <submittedName>
        <fullName evidence="1">Putative CAMK family protein kinase</fullName>
    </submittedName>
</protein>
<reference evidence="1" key="1">
    <citation type="journal article" date="2009" name="Parasitology">
        <title>Identification and molecular characterization of numerous Histomonas meleagridis proteins using a cDNA library.</title>
        <authorList>
            <person name="Bilic I."/>
            <person name="Leberl M."/>
            <person name="Hess M."/>
        </authorList>
    </citation>
    <scope>NUCLEOTIDE SEQUENCE</scope>
</reference>